<feature type="compositionally biased region" description="Basic and acidic residues" evidence="1">
    <location>
        <begin position="1"/>
        <end position="22"/>
    </location>
</feature>
<accession>A0AAV7TAF2</accession>
<dbReference type="Proteomes" id="UP001066276">
    <property type="component" value="Chromosome 4_1"/>
</dbReference>
<evidence type="ECO:0000313" key="2">
    <source>
        <dbReference type="EMBL" id="KAJ1172959.1"/>
    </source>
</evidence>
<protein>
    <submittedName>
        <fullName evidence="2">Uncharacterized protein</fullName>
    </submittedName>
</protein>
<gene>
    <name evidence="2" type="ORF">NDU88_004801</name>
</gene>
<evidence type="ECO:0000256" key="1">
    <source>
        <dbReference type="SAM" id="MobiDB-lite"/>
    </source>
</evidence>
<feature type="compositionally biased region" description="Basic and acidic residues" evidence="1">
    <location>
        <begin position="192"/>
        <end position="202"/>
    </location>
</feature>
<name>A0AAV7TAF2_PLEWA</name>
<sequence>MTARRQNEKVVPDRQPERRPPHLSENSHQVSRGCRGQRNPHSPLVPIHLSYHRKEGGGTAHRDQGPRLLPRRQVTAPRDRHSRLRWQCTHPWGCGAVRPDPRCQSAPAGSQQQGLRCGPGRPSTGTLVDERSPLTCHSRHPPQAPGHFQPRPDSPEHRGAHCQQLSSFGPWPTGRQTSGPITAADRAPQEFNVRDHQGKPEIRQPSSRHPITGGGGRRERAALITTHQLYLISTGGTSTVAAWVQHAQSQALFSQAA</sequence>
<comment type="caution">
    <text evidence="2">The sequence shown here is derived from an EMBL/GenBank/DDBJ whole genome shotgun (WGS) entry which is preliminary data.</text>
</comment>
<feature type="region of interest" description="Disordered" evidence="1">
    <location>
        <begin position="102"/>
        <end position="217"/>
    </location>
</feature>
<dbReference type="AlphaFoldDB" id="A0AAV7TAF2"/>
<evidence type="ECO:0000313" key="3">
    <source>
        <dbReference type="Proteomes" id="UP001066276"/>
    </source>
</evidence>
<organism evidence="2 3">
    <name type="scientific">Pleurodeles waltl</name>
    <name type="common">Iberian ribbed newt</name>
    <dbReference type="NCBI Taxonomy" id="8319"/>
    <lineage>
        <taxon>Eukaryota</taxon>
        <taxon>Metazoa</taxon>
        <taxon>Chordata</taxon>
        <taxon>Craniata</taxon>
        <taxon>Vertebrata</taxon>
        <taxon>Euteleostomi</taxon>
        <taxon>Amphibia</taxon>
        <taxon>Batrachia</taxon>
        <taxon>Caudata</taxon>
        <taxon>Salamandroidea</taxon>
        <taxon>Salamandridae</taxon>
        <taxon>Pleurodelinae</taxon>
        <taxon>Pleurodeles</taxon>
    </lineage>
</organism>
<proteinExistence type="predicted"/>
<dbReference type="EMBL" id="JANPWB010000007">
    <property type="protein sequence ID" value="KAJ1172959.1"/>
    <property type="molecule type" value="Genomic_DNA"/>
</dbReference>
<feature type="region of interest" description="Disordered" evidence="1">
    <location>
        <begin position="1"/>
        <end position="81"/>
    </location>
</feature>
<feature type="compositionally biased region" description="Basic and acidic residues" evidence="1">
    <location>
        <begin position="52"/>
        <end position="65"/>
    </location>
</feature>
<keyword evidence="3" id="KW-1185">Reference proteome</keyword>
<reference evidence="2" key="1">
    <citation type="journal article" date="2022" name="bioRxiv">
        <title>Sequencing and chromosome-scale assembly of the giantPleurodeles waltlgenome.</title>
        <authorList>
            <person name="Brown T."/>
            <person name="Elewa A."/>
            <person name="Iarovenko S."/>
            <person name="Subramanian E."/>
            <person name="Araus A.J."/>
            <person name="Petzold A."/>
            <person name="Susuki M."/>
            <person name="Suzuki K.-i.T."/>
            <person name="Hayashi T."/>
            <person name="Toyoda A."/>
            <person name="Oliveira C."/>
            <person name="Osipova E."/>
            <person name="Leigh N.D."/>
            <person name="Simon A."/>
            <person name="Yun M.H."/>
        </authorList>
    </citation>
    <scope>NUCLEOTIDE SEQUENCE</scope>
    <source>
        <strain evidence="2">20211129_DDA</strain>
        <tissue evidence="2">Liver</tissue>
    </source>
</reference>